<dbReference type="PANTHER" id="PTHR32305">
    <property type="match status" value="1"/>
</dbReference>
<dbReference type="InterPro" id="IPR056823">
    <property type="entry name" value="TEN-like_YD-shell"/>
</dbReference>
<dbReference type="PANTHER" id="PTHR32305:SF15">
    <property type="entry name" value="PROTEIN RHSA-RELATED"/>
    <property type="match status" value="1"/>
</dbReference>
<keyword evidence="1" id="KW-0677">Repeat</keyword>
<sequence length="281" mass="29620">MKNLLQILAMLILFPSSIAVAGVTFVHSDLLGSPVAETNSAGQIVTLSHYKAFGEEIEQKRDDVGYTGHKYDADLGLSYMQARYYDPVIGRFYSNDPIGYRDVHSFNRYAYANNNPYKYTDPTGMSSYNPQGMVQNVQGLRESIPKSGIVDATTVKVGMGAGLQVKTQNVPGVGSFDAGGSVAVSSVMTTDKAAQGIEFSADAGLNASDSTGSMTGKVQLGKAEALVQPQNGTMTTKTEGAKATGTLNAGNTSVDNSGKVKVGGHIGLIKVEVEVDTSKLN</sequence>
<evidence type="ECO:0000313" key="5">
    <source>
        <dbReference type="Proteomes" id="UP000319809"/>
    </source>
</evidence>
<evidence type="ECO:0000256" key="2">
    <source>
        <dbReference type="SAM" id="SignalP"/>
    </source>
</evidence>
<protein>
    <recommendedName>
        <fullName evidence="3">Teneurin-like YD-shell domain-containing protein</fullName>
    </recommendedName>
</protein>
<evidence type="ECO:0000313" key="4">
    <source>
        <dbReference type="EMBL" id="QDE30828.1"/>
    </source>
</evidence>
<evidence type="ECO:0000259" key="3">
    <source>
        <dbReference type="Pfam" id="PF25023"/>
    </source>
</evidence>
<keyword evidence="2" id="KW-0732">Signal</keyword>
<accession>A0A4Y5YE07</accession>
<dbReference type="Gene3D" id="2.180.10.10">
    <property type="entry name" value="RHS repeat-associated core"/>
    <property type="match status" value="1"/>
</dbReference>
<feature type="signal peptide" evidence="2">
    <location>
        <begin position="1"/>
        <end position="21"/>
    </location>
</feature>
<gene>
    <name evidence="4" type="ORF">FH971_07515</name>
</gene>
<feature type="chain" id="PRO_5021201585" description="Teneurin-like YD-shell domain-containing protein" evidence="2">
    <location>
        <begin position="22"/>
        <end position="281"/>
    </location>
</feature>
<dbReference type="InterPro" id="IPR050708">
    <property type="entry name" value="T6SS_VgrG/RHS"/>
</dbReference>
<dbReference type="Proteomes" id="UP000319809">
    <property type="component" value="Chromosome"/>
</dbReference>
<dbReference type="EMBL" id="CP041036">
    <property type="protein sequence ID" value="QDE30828.1"/>
    <property type="molecule type" value="Genomic_DNA"/>
</dbReference>
<dbReference type="KEGG" id="spol:FH971_07515"/>
<proteinExistence type="predicted"/>
<feature type="domain" description="Teneurin-like YD-shell" evidence="3">
    <location>
        <begin position="25"/>
        <end position="116"/>
    </location>
</feature>
<dbReference type="PRINTS" id="PR00394">
    <property type="entry name" value="RHSPROTEIN"/>
</dbReference>
<dbReference type="Pfam" id="PF25023">
    <property type="entry name" value="TEN_YD-shell"/>
    <property type="match status" value="1"/>
</dbReference>
<name>A0A4Y5YE07_9GAMM</name>
<reference evidence="4 5" key="1">
    <citation type="submission" date="2019-06" db="EMBL/GenBank/DDBJ databases">
        <title>The genome of Shewanella sp. SM1901.</title>
        <authorList>
            <person name="Cha Q."/>
        </authorList>
    </citation>
    <scope>NUCLEOTIDE SEQUENCE [LARGE SCALE GENOMIC DNA]</scope>
    <source>
        <strain evidence="4 5">SM1901</strain>
    </source>
</reference>
<organism evidence="4 5">
    <name type="scientific">Shewanella polaris</name>
    <dbReference type="NCBI Taxonomy" id="2588449"/>
    <lineage>
        <taxon>Bacteria</taxon>
        <taxon>Pseudomonadati</taxon>
        <taxon>Pseudomonadota</taxon>
        <taxon>Gammaproteobacteria</taxon>
        <taxon>Alteromonadales</taxon>
        <taxon>Shewanellaceae</taxon>
        <taxon>Shewanella</taxon>
    </lineage>
</organism>
<dbReference type="InterPro" id="IPR022385">
    <property type="entry name" value="Rhs_assc_core"/>
</dbReference>
<evidence type="ECO:0000256" key="1">
    <source>
        <dbReference type="ARBA" id="ARBA00022737"/>
    </source>
</evidence>
<dbReference type="NCBIfam" id="TIGR03696">
    <property type="entry name" value="Rhs_assc_core"/>
    <property type="match status" value="1"/>
</dbReference>
<keyword evidence="5" id="KW-1185">Reference proteome</keyword>
<dbReference type="RefSeq" id="WP_140233891.1">
    <property type="nucleotide sequence ID" value="NZ_CP041036.1"/>
</dbReference>
<dbReference type="AlphaFoldDB" id="A0A4Y5YE07"/>